<dbReference type="EMBL" id="ABIB01000002">
    <property type="protein sequence ID" value="EDP97266.1"/>
    <property type="molecule type" value="Genomic_DNA"/>
</dbReference>
<reference evidence="2 3" key="1">
    <citation type="journal article" date="2011" name="J. Bacteriol.">
        <title>Genome sequence of the algicidal bacterium Kordia algicida OT-1.</title>
        <authorList>
            <person name="Lee H.S."/>
            <person name="Kang S.G."/>
            <person name="Kwon K.K."/>
            <person name="Lee J.H."/>
            <person name="Kim S.J."/>
        </authorList>
    </citation>
    <scope>NUCLEOTIDE SEQUENCE [LARGE SCALE GENOMIC DNA]</scope>
    <source>
        <strain evidence="2 3">OT-1</strain>
    </source>
</reference>
<feature type="transmembrane region" description="Helical" evidence="1">
    <location>
        <begin position="12"/>
        <end position="30"/>
    </location>
</feature>
<evidence type="ECO:0000313" key="2">
    <source>
        <dbReference type="EMBL" id="EDP97266.1"/>
    </source>
</evidence>
<keyword evidence="1" id="KW-0472">Membrane</keyword>
<dbReference type="Proteomes" id="UP000002945">
    <property type="component" value="Unassembled WGS sequence"/>
</dbReference>
<dbReference type="RefSeq" id="WP_007096317.1">
    <property type="nucleotide sequence ID" value="NZ_CP142125.1"/>
</dbReference>
<dbReference type="STRING" id="391587.KAOT1_18927"/>
<protein>
    <submittedName>
        <fullName evidence="2">Uncharacterized protein</fullName>
    </submittedName>
</protein>
<dbReference type="HOGENOM" id="CLU_1774977_0_0_10"/>
<accession>A9DNS6</accession>
<comment type="caution">
    <text evidence="2">The sequence shown here is derived from an EMBL/GenBank/DDBJ whole genome shotgun (WGS) entry which is preliminary data.</text>
</comment>
<name>A9DNS6_9FLAO</name>
<keyword evidence="1" id="KW-0812">Transmembrane</keyword>
<organism evidence="2 3">
    <name type="scientific">Kordia algicida OT-1</name>
    <dbReference type="NCBI Taxonomy" id="391587"/>
    <lineage>
        <taxon>Bacteria</taxon>
        <taxon>Pseudomonadati</taxon>
        <taxon>Bacteroidota</taxon>
        <taxon>Flavobacteriia</taxon>
        <taxon>Flavobacteriales</taxon>
        <taxon>Flavobacteriaceae</taxon>
        <taxon>Kordia</taxon>
    </lineage>
</organism>
<evidence type="ECO:0000313" key="3">
    <source>
        <dbReference type="Proteomes" id="UP000002945"/>
    </source>
</evidence>
<keyword evidence="3" id="KW-1185">Reference proteome</keyword>
<dbReference type="OrthoDB" id="1164862at2"/>
<sequence>MEKRYYSQVAYLLKAVLIIVVIGVGFYIATQVSHKIATELSIKLRKDLVVIEYTINAIVGIIAFLSILVILLRGKPQISINDTTLRTNRFKRDFSELKSYHKGRGGSEPYVISHDGKQFDIELSWFSKKDRNEIEAFIINQIKAAN</sequence>
<feature type="transmembrane region" description="Helical" evidence="1">
    <location>
        <begin position="50"/>
        <end position="72"/>
    </location>
</feature>
<evidence type="ECO:0000256" key="1">
    <source>
        <dbReference type="SAM" id="Phobius"/>
    </source>
</evidence>
<gene>
    <name evidence="2" type="ORF">KAOT1_18927</name>
</gene>
<proteinExistence type="predicted"/>
<dbReference type="AlphaFoldDB" id="A9DNS6"/>
<keyword evidence="1" id="KW-1133">Transmembrane helix</keyword>